<comment type="caution">
    <text evidence="2">The sequence shown here is derived from an EMBL/GenBank/DDBJ whole genome shotgun (WGS) entry which is preliminary data.</text>
</comment>
<accession>A0A511DAB5</accession>
<reference evidence="2 3" key="1">
    <citation type="submission" date="2019-07" db="EMBL/GenBank/DDBJ databases">
        <title>Whole genome shotgun sequence of Pseudonocardia sulfidoxydans NBRC 16205.</title>
        <authorList>
            <person name="Hosoyama A."/>
            <person name="Uohara A."/>
            <person name="Ohji S."/>
            <person name="Ichikawa N."/>
        </authorList>
    </citation>
    <scope>NUCLEOTIDE SEQUENCE [LARGE SCALE GENOMIC DNA]</scope>
    <source>
        <strain evidence="2 3">NBRC 16205</strain>
    </source>
</reference>
<dbReference type="Proteomes" id="UP000321685">
    <property type="component" value="Unassembled WGS sequence"/>
</dbReference>
<evidence type="ECO:0000313" key="3">
    <source>
        <dbReference type="Proteomes" id="UP000321685"/>
    </source>
</evidence>
<gene>
    <name evidence="2" type="ORF">PSU4_07040</name>
</gene>
<sequence length="66" mass="7034">MSVSSSSQSKRSTSTQKSSHCWPVPHFAEEGMLVEAPRGGFLQPATPYRLHGKGEPPAARTAAGPR</sequence>
<feature type="region of interest" description="Disordered" evidence="1">
    <location>
        <begin position="44"/>
        <end position="66"/>
    </location>
</feature>
<dbReference type="AlphaFoldDB" id="A0A511DAB5"/>
<name>A0A511DAB5_9PSEU</name>
<evidence type="ECO:0000313" key="2">
    <source>
        <dbReference type="EMBL" id="GEL21750.1"/>
    </source>
</evidence>
<feature type="compositionally biased region" description="Low complexity" evidence="1">
    <location>
        <begin position="1"/>
        <end position="19"/>
    </location>
</feature>
<protein>
    <submittedName>
        <fullName evidence="2">Uncharacterized protein</fullName>
    </submittedName>
</protein>
<keyword evidence="3" id="KW-1185">Reference proteome</keyword>
<evidence type="ECO:0000256" key="1">
    <source>
        <dbReference type="SAM" id="MobiDB-lite"/>
    </source>
</evidence>
<proteinExistence type="predicted"/>
<dbReference type="EMBL" id="BJVJ01000004">
    <property type="protein sequence ID" value="GEL21750.1"/>
    <property type="molecule type" value="Genomic_DNA"/>
</dbReference>
<feature type="region of interest" description="Disordered" evidence="1">
    <location>
        <begin position="1"/>
        <end position="22"/>
    </location>
</feature>
<organism evidence="2 3">
    <name type="scientific">Pseudonocardia sulfidoxydans NBRC 16205</name>
    <dbReference type="NCBI Taxonomy" id="1223511"/>
    <lineage>
        <taxon>Bacteria</taxon>
        <taxon>Bacillati</taxon>
        <taxon>Actinomycetota</taxon>
        <taxon>Actinomycetes</taxon>
        <taxon>Pseudonocardiales</taxon>
        <taxon>Pseudonocardiaceae</taxon>
        <taxon>Pseudonocardia</taxon>
    </lineage>
</organism>